<dbReference type="Proteomes" id="UP000663193">
    <property type="component" value="Chromosome 13"/>
</dbReference>
<gene>
    <name evidence="1" type="ORF">JI435_439810</name>
</gene>
<dbReference type="VEuPathDB" id="FungiDB:JI435_439810"/>
<accession>A0A7U2FAS5</accession>
<reference evidence="2" key="1">
    <citation type="journal article" date="2021" name="BMC Genomics">
        <title>Chromosome-level genome assembly and manually-curated proteome of model necrotroph Parastagonospora nodorum Sn15 reveals a genome-wide trove of candidate effector homologs, and redundancy of virulence-related functions within an accessory chromosome.</title>
        <authorList>
            <person name="Bertazzoni S."/>
            <person name="Jones D.A.B."/>
            <person name="Phan H.T."/>
            <person name="Tan K.-C."/>
            <person name="Hane J.K."/>
        </authorList>
    </citation>
    <scope>NUCLEOTIDE SEQUENCE [LARGE SCALE GENOMIC DNA]</scope>
    <source>
        <strain evidence="2">SN15 / ATCC MYA-4574 / FGSC 10173)</strain>
    </source>
</reference>
<name>A0A7U2FAS5_PHANO</name>
<evidence type="ECO:0000313" key="1">
    <source>
        <dbReference type="EMBL" id="QRD01859.1"/>
    </source>
</evidence>
<proteinExistence type="predicted"/>
<sequence length="114" mass="12671">MECVASLVVVHPRFMTLPNALPLGAYNSNAVLSCCCRNSFNSTSWLMAWWPTYPVLRFLGGQAGRAAPASDQTEHWDDIQLLHAAQLRSSTSVPMDFETLEKHTFHCTGVFGKQ</sequence>
<organism evidence="1 2">
    <name type="scientific">Phaeosphaeria nodorum (strain SN15 / ATCC MYA-4574 / FGSC 10173)</name>
    <name type="common">Glume blotch fungus</name>
    <name type="synonym">Parastagonospora nodorum</name>
    <dbReference type="NCBI Taxonomy" id="321614"/>
    <lineage>
        <taxon>Eukaryota</taxon>
        <taxon>Fungi</taxon>
        <taxon>Dikarya</taxon>
        <taxon>Ascomycota</taxon>
        <taxon>Pezizomycotina</taxon>
        <taxon>Dothideomycetes</taxon>
        <taxon>Pleosporomycetidae</taxon>
        <taxon>Pleosporales</taxon>
        <taxon>Pleosporineae</taxon>
        <taxon>Phaeosphaeriaceae</taxon>
        <taxon>Parastagonospora</taxon>
    </lineage>
</organism>
<dbReference type="EMBL" id="CP069035">
    <property type="protein sequence ID" value="QRD01859.1"/>
    <property type="molecule type" value="Genomic_DNA"/>
</dbReference>
<evidence type="ECO:0000313" key="2">
    <source>
        <dbReference type="Proteomes" id="UP000663193"/>
    </source>
</evidence>
<keyword evidence="2" id="KW-1185">Reference proteome</keyword>
<protein>
    <submittedName>
        <fullName evidence="1">Uncharacterized protein</fullName>
    </submittedName>
</protein>
<dbReference type="AlphaFoldDB" id="A0A7U2FAS5"/>